<evidence type="ECO:0000256" key="1">
    <source>
        <dbReference type="SAM" id="MobiDB-lite"/>
    </source>
</evidence>
<evidence type="ECO:0000313" key="2">
    <source>
        <dbReference type="EMBL" id="KAJ9605712.1"/>
    </source>
</evidence>
<feature type="compositionally biased region" description="Basic and acidic residues" evidence="1">
    <location>
        <begin position="122"/>
        <end position="133"/>
    </location>
</feature>
<reference evidence="2" key="1">
    <citation type="submission" date="2022-10" db="EMBL/GenBank/DDBJ databases">
        <title>Culturing micro-colonial fungi from biological soil crusts in the Mojave desert and describing Neophaeococcomyces mojavensis, and introducing the new genera and species Taxawa tesnikishii.</title>
        <authorList>
            <person name="Kurbessoian T."/>
            <person name="Stajich J.E."/>
        </authorList>
    </citation>
    <scope>NUCLEOTIDE SEQUENCE</scope>
    <source>
        <strain evidence="2">TK_41</strain>
    </source>
</reference>
<sequence length="439" mass="49547">MPTTRATASGKGDDEGSLRRRTQTRDAQRAYRTRKQQSQLKLEEDVSVLQETVTAMHTTFLELYDDLLLEPVISNSQNSHLVRWINAIAARFNTLSTARELHLAQVKERGRSAGVWRTKHSRLADRRAEDKDSGTQPSRQGYRPSRHGKIAHSTKTGDQVSNFTDKLHVQQDDNVNPIRPSMTDPKPVNPYLERLVQRDVAYTYSFQESTFARRLQRVCLELAFRNLSNPGRDPAFIARTFGWSFTFTDRSNMTQRVQHLLRRGTNESLESWSLPSFSIGGAGTHFPRVDREGHPSYPPNLVMPTQALPPSTRDSVYAGKTAGEFTSDSFYAGEWYDAFEVDCYLRLMGIEIEPTSTFATIHTATRATDHNDAAGRNCQDSGGDTHDHHRSASNTWPFLLDVEKFLEIMLSGSSCFGRAPGFRKSDVGKALKGALQRLY</sequence>
<feature type="region of interest" description="Disordered" evidence="1">
    <location>
        <begin position="110"/>
        <end position="158"/>
    </location>
</feature>
<evidence type="ECO:0000313" key="3">
    <source>
        <dbReference type="Proteomes" id="UP001172673"/>
    </source>
</evidence>
<dbReference type="CDD" id="cd14688">
    <property type="entry name" value="bZIP_YAP"/>
    <property type="match status" value="1"/>
</dbReference>
<gene>
    <name evidence="2" type="ORF">H2200_009561</name>
</gene>
<protein>
    <recommendedName>
        <fullName evidence="4">BZIP domain-containing protein</fullName>
    </recommendedName>
</protein>
<dbReference type="InterPro" id="IPR046347">
    <property type="entry name" value="bZIP_sf"/>
</dbReference>
<name>A0AA38X2T1_9EURO</name>
<evidence type="ECO:0008006" key="4">
    <source>
        <dbReference type="Google" id="ProtNLM"/>
    </source>
</evidence>
<dbReference type="Gene3D" id="1.20.5.170">
    <property type="match status" value="1"/>
</dbReference>
<dbReference type="AlphaFoldDB" id="A0AA38X2T1"/>
<keyword evidence="3" id="KW-1185">Reference proteome</keyword>
<dbReference type="GO" id="GO:0003700">
    <property type="term" value="F:DNA-binding transcription factor activity"/>
    <property type="evidence" value="ECO:0007669"/>
    <property type="project" value="InterPro"/>
</dbReference>
<dbReference type="SUPFAM" id="SSF57959">
    <property type="entry name" value="Leucine zipper domain"/>
    <property type="match status" value="1"/>
</dbReference>
<organism evidence="2 3">
    <name type="scientific">Cladophialophora chaetospira</name>
    <dbReference type="NCBI Taxonomy" id="386627"/>
    <lineage>
        <taxon>Eukaryota</taxon>
        <taxon>Fungi</taxon>
        <taxon>Dikarya</taxon>
        <taxon>Ascomycota</taxon>
        <taxon>Pezizomycotina</taxon>
        <taxon>Eurotiomycetes</taxon>
        <taxon>Chaetothyriomycetidae</taxon>
        <taxon>Chaetothyriales</taxon>
        <taxon>Herpotrichiellaceae</taxon>
        <taxon>Cladophialophora</taxon>
    </lineage>
</organism>
<dbReference type="PANTHER" id="PTHR40618">
    <property type="entry name" value="B-ZIP TRANSCRIPTION FACTOR (EUROFUNG)-RELATED"/>
    <property type="match status" value="1"/>
</dbReference>
<dbReference type="Proteomes" id="UP001172673">
    <property type="component" value="Unassembled WGS sequence"/>
</dbReference>
<feature type="region of interest" description="Disordered" evidence="1">
    <location>
        <begin position="371"/>
        <end position="390"/>
    </location>
</feature>
<comment type="caution">
    <text evidence="2">The sequence shown here is derived from an EMBL/GenBank/DDBJ whole genome shotgun (WGS) entry which is preliminary data.</text>
</comment>
<dbReference type="PANTHER" id="PTHR40618:SF1">
    <property type="entry name" value="B-ZIP TRANSCRIPTION FACTOR (EUROFUNG)"/>
    <property type="match status" value="1"/>
</dbReference>
<feature type="region of interest" description="Disordered" evidence="1">
    <location>
        <begin position="1"/>
        <end position="36"/>
    </location>
</feature>
<accession>A0AA38X2T1</accession>
<proteinExistence type="predicted"/>
<feature type="compositionally biased region" description="Basic and acidic residues" evidence="1">
    <location>
        <begin position="11"/>
        <end position="29"/>
    </location>
</feature>
<dbReference type="EMBL" id="JAPDRK010000015">
    <property type="protein sequence ID" value="KAJ9605712.1"/>
    <property type="molecule type" value="Genomic_DNA"/>
</dbReference>